<feature type="compositionally biased region" description="Basic and acidic residues" evidence="1">
    <location>
        <begin position="54"/>
        <end position="65"/>
    </location>
</feature>
<proteinExistence type="predicted"/>
<evidence type="ECO:0008006" key="4">
    <source>
        <dbReference type="Google" id="ProtNLM"/>
    </source>
</evidence>
<evidence type="ECO:0000313" key="3">
    <source>
        <dbReference type="Proteomes" id="UP001183420"/>
    </source>
</evidence>
<dbReference type="SUPFAM" id="SSF51679">
    <property type="entry name" value="Bacterial luciferase-like"/>
    <property type="match status" value="1"/>
</dbReference>
<comment type="caution">
    <text evidence="2">The sequence shown here is derived from an EMBL/GenBank/DDBJ whole genome shotgun (WGS) entry which is preliminary data.</text>
</comment>
<dbReference type="EMBL" id="JAVREM010000001">
    <property type="protein sequence ID" value="MDT0317132.1"/>
    <property type="molecule type" value="Genomic_DNA"/>
</dbReference>
<dbReference type="Proteomes" id="UP001183420">
    <property type="component" value="Unassembled WGS sequence"/>
</dbReference>
<accession>A0ABU2LHU2</accession>
<reference evidence="3" key="1">
    <citation type="submission" date="2023-07" db="EMBL/GenBank/DDBJ databases">
        <title>30 novel species of actinomycetes from the DSMZ collection.</title>
        <authorList>
            <person name="Nouioui I."/>
        </authorList>
    </citation>
    <scope>NUCLEOTIDE SEQUENCE [LARGE SCALE GENOMIC DNA]</scope>
    <source>
        <strain evidence="3">DSM 44918</strain>
    </source>
</reference>
<evidence type="ECO:0000256" key="1">
    <source>
        <dbReference type="SAM" id="MobiDB-lite"/>
    </source>
</evidence>
<sequence>MNENLRFGIHLPPFDPFGDPNVLVELTVRAEATGWDGVFLWDQVVTEAMPIADPPRHLPQRDMGHLARNGWTTGSVRSMRRNASKCPQLGSSGGVRGLSGGLPDCGELRVTVASEQEHWR</sequence>
<evidence type="ECO:0000313" key="2">
    <source>
        <dbReference type="EMBL" id="MDT0317132.1"/>
    </source>
</evidence>
<organism evidence="2 3">
    <name type="scientific">Streptomyces millisiae</name>
    <dbReference type="NCBI Taxonomy" id="3075542"/>
    <lineage>
        <taxon>Bacteria</taxon>
        <taxon>Bacillati</taxon>
        <taxon>Actinomycetota</taxon>
        <taxon>Actinomycetes</taxon>
        <taxon>Kitasatosporales</taxon>
        <taxon>Streptomycetaceae</taxon>
        <taxon>Streptomyces</taxon>
    </lineage>
</organism>
<keyword evidence="3" id="KW-1185">Reference proteome</keyword>
<feature type="region of interest" description="Disordered" evidence="1">
    <location>
        <begin position="53"/>
        <end position="97"/>
    </location>
</feature>
<name>A0ABU2LHU2_9ACTN</name>
<dbReference type="RefSeq" id="WP_311594908.1">
    <property type="nucleotide sequence ID" value="NZ_JAVREM010000001.1"/>
</dbReference>
<dbReference type="Gene3D" id="3.20.20.30">
    <property type="entry name" value="Luciferase-like domain"/>
    <property type="match status" value="1"/>
</dbReference>
<gene>
    <name evidence="2" type="ORF">RNC47_02125</name>
</gene>
<protein>
    <recommendedName>
        <fullName evidence="4">Luciferase-like domain-containing protein</fullName>
    </recommendedName>
</protein>
<dbReference type="InterPro" id="IPR036661">
    <property type="entry name" value="Luciferase-like_sf"/>
</dbReference>